<reference evidence="1" key="1">
    <citation type="submission" date="2020-02" db="EMBL/GenBank/DDBJ databases">
        <title>Bird 10,000 Genomes (B10K) Project - Family phase.</title>
        <authorList>
            <person name="Zhang G."/>
        </authorList>
    </citation>
    <scope>NUCLEOTIDE SEQUENCE</scope>
    <source>
        <strain evidence="1">B10K-DU-023-52</strain>
        <tissue evidence="1">Mixed tissue sample</tissue>
    </source>
</reference>
<evidence type="ECO:0000313" key="2">
    <source>
        <dbReference type="Proteomes" id="UP000618746"/>
    </source>
</evidence>
<accession>A0A852JNJ5</accession>
<sequence>CPPDWLVLQVPAQALLEGDTVTLHFSGWQNNKVTLLSFCREEMEVGGLHGGTELVLSPLQQHHSSNYNCKGQV</sequence>
<feature type="non-terminal residue" evidence="1">
    <location>
        <position position="73"/>
    </location>
</feature>
<feature type="non-terminal residue" evidence="1">
    <location>
        <position position="1"/>
    </location>
</feature>
<proteinExistence type="predicted"/>
<protein>
    <submittedName>
        <fullName evidence="1">FCGR3 protein</fullName>
    </submittedName>
</protein>
<dbReference type="SUPFAM" id="SSF48726">
    <property type="entry name" value="Immunoglobulin"/>
    <property type="match status" value="1"/>
</dbReference>
<dbReference type="OrthoDB" id="6151406at2759"/>
<dbReference type="EMBL" id="WBNQ01030978">
    <property type="protein sequence ID" value="NXX66892.1"/>
    <property type="molecule type" value="Genomic_DNA"/>
</dbReference>
<dbReference type="AlphaFoldDB" id="A0A852JNJ5"/>
<organism evidence="1 2">
    <name type="scientific">Spizella passerina</name>
    <name type="common">Chipping sparrow</name>
    <dbReference type="NCBI Taxonomy" id="40210"/>
    <lineage>
        <taxon>Eukaryota</taxon>
        <taxon>Metazoa</taxon>
        <taxon>Chordata</taxon>
        <taxon>Craniata</taxon>
        <taxon>Vertebrata</taxon>
        <taxon>Euteleostomi</taxon>
        <taxon>Archelosauria</taxon>
        <taxon>Archosauria</taxon>
        <taxon>Dinosauria</taxon>
        <taxon>Saurischia</taxon>
        <taxon>Theropoda</taxon>
        <taxon>Coelurosauria</taxon>
        <taxon>Aves</taxon>
        <taxon>Neognathae</taxon>
        <taxon>Neoaves</taxon>
        <taxon>Telluraves</taxon>
        <taxon>Australaves</taxon>
        <taxon>Passeriformes</taxon>
        <taxon>Passerellidae</taxon>
        <taxon>Spizella</taxon>
    </lineage>
</organism>
<dbReference type="Gene3D" id="2.60.40.10">
    <property type="entry name" value="Immunoglobulins"/>
    <property type="match status" value="1"/>
</dbReference>
<evidence type="ECO:0000313" key="1">
    <source>
        <dbReference type="EMBL" id="NXX66892.1"/>
    </source>
</evidence>
<dbReference type="InterPro" id="IPR013783">
    <property type="entry name" value="Ig-like_fold"/>
</dbReference>
<dbReference type="Proteomes" id="UP000618746">
    <property type="component" value="Unassembled WGS sequence"/>
</dbReference>
<keyword evidence="2" id="KW-1185">Reference proteome</keyword>
<name>A0A852JNJ5_SPIPA</name>
<gene>
    <name evidence="1" type="primary">Fcgr3</name>
    <name evidence="1" type="ORF">SPIPAS_R10038</name>
</gene>
<comment type="caution">
    <text evidence="1">The sequence shown here is derived from an EMBL/GenBank/DDBJ whole genome shotgun (WGS) entry which is preliminary data.</text>
</comment>
<dbReference type="InterPro" id="IPR036179">
    <property type="entry name" value="Ig-like_dom_sf"/>
</dbReference>